<protein>
    <submittedName>
        <fullName evidence="1">Uncharacterized protein</fullName>
    </submittedName>
</protein>
<dbReference type="EMBL" id="FNSA01000003">
    <property type="protein sequence ID" value="SEC64546.1"/>
    <property type="molecule type" value="Genomic_DNA"/>
</dbReference>
<gene>
    <name evidence="1" type="ORF">SAMN04489793_2801</name>
</gene>
<dbReference type="RefSeq" id="WP_139286159.1">
    <property type="nucleotide sequence ID" value="NZ_FNSA01000003.1"/>
</dbReference>
<reference evidence="2" key="1">
    <citation type="submission" date="2016-10" db="EMBL/GenBank/DDBJ databases">
        <authorList>
            <person name="Varghese N."/>
            <person name="Submissions S."/>
        </authorList>
    </citation>
    <scope>NUCLEOTIDE SEQUENCE [LARGE SCALE GENOMIC DNA]</scope>
    <source>
        <strain evidence="2">DSM 44234</strain>
    </source>
</reference>
<name>A0A1H4U712_TSUTY</name>
<evidence type="ECO:0000313" key="1">
    <source>
        <dbReference type="EMBL" id="SEC64546.1"/>
    </source>
</evidence>
<organism evidence="1 2">
    <name type="scientific">Tsukamurella tyrosinosolvens</name>
    <dbReference type="NCBI Taxonomy" id="57704"/>
    <lineage>
        <taxon>Bacteria</taxon>
        <taxon>Bacillati</taxon>
        <taxon>Actinomycetota</taxon>
        <taxon>Actinomycetes</taxon>
        <taxon>Mycobacteriales</taxon>
        <taxon>Tsukamurellaceae</taxon>
        <taxon>Tsukamurella</taxon>
    </lineage>
</organism>
<keyword evidence="2" id="KW-1185">Reference proteome</keyword>
<dbReference type="STRING" id="57704.SAMN04489793_2801"/>
<dbReference type="Proteomes" id="UP000182241">
    <property type="component" value="Unassembled WGS sequence"/>
</dbReference>
<dbReference type="OrthoDB" id="9984540at2"/>
<sequence>MPTPNLSQMVEDFTSAQDRLVHSRASLVTQLGTHPYLPRDLADLGLGERQARTLHAEANRDGNQLWTDPAYAALRPKRGYRTDVVGIVPSSADGALTMMLEYGIYLRSTRFARQQLIDEIDYAGTDSDSKLQHVFPIEHRATFGSPDAVSKRLPGFGRIRKYLASHDWNGPADALILGEQIEFSLDLGYDGPGGIPGVRHVRLSDLQRAKTFKGVPGY</sequence>
<accession>A0A1H4U712</accession>
<dbReference type="AlphaFoldDB" id="A0A1H4U712"/>
<evidence type="ECO:0000313" key="2">
    <source>
        <dbReference type="Proteomes" id="UP000182241"/>
    </source>
</evidence>
<proteinExistence type="predicted"/>